<sequence>MIVHWKILFSCVLITFNILTLIEARPDYEQRPNSLAGSAIQQQPDGVDVNYDEALNEIKLQNQELNYLANWIIVKALSQQQQQDSTSENSNKKLYTTTSERTFQIQNSRPIEILRSEIVETPEILPTPLPYIKKKMIKEREEKKNNNYMSLCHFKICNMGRKRNTRYTHFN</sequence>
<keyword evidence="1" id="KW-0732">Signal</keyword>
<accession>U5ESL0</accession>
<evidence type="ECO:0000256" key="1">
    <source>
        <dbReference type="SAM" id="SignalP"/>
    </source>
</evidence>
<reference evidence="2" key="1">
    <citation type="journal article" date="2014" name="Insect Biochem. Mol. Biol.">
        <title>An insight into the sialome of the frog biting fly, Corethrella appendiculata.</title>
        <authorList>
            <person name="Ribeiro J.M.C."/>
            <person name="Chagas A.C."/>
            <person name="Pham V.M."/>
            <person name="Lounibos L.P."/>
            <person name="Calvo E."/>
        </authorList>
    </citation>
    <scope>NUCLEOTIDE SEQUENCE</scope>
    <source>
        <tissue evidence="2">Salivary glands</tissue>
    </source>
</reference>
<name>U5ESL0_9DIPT</name>
<evidence type="ECO:0000313" key="2">
    <source>
        <dbReference type="EMBL" id="JAB55092.1"/>
    </source>
</evidence>
<proteinExistence type="evidence at transcript level"/>
<organism evidence="2">
    <name type="scientific">Corethrella appendiculata</name>
    <dbReference type="NCBI Taxonomy" id="1370023"/>
    <lineage>
        <taxon>Eukaryota</taxon>
        <taxon>Metazoa</taxon>
        <taxon>Ecdysozoa</taxon>
        <taxon>Arthropoda</taxon>
        <taxon>Hexapoda</taxon>
        <taxon>Insecta</taxon>
        <taxon>Pterygota</taxon>
        <taxon>Neoptera</taxon>
        <taxon>Endopterygota</taxon>
        <taxon>Diptera</taxon>
        <taxon>Nematocera</taxon>
        <taxon>Culicoidea</taxon>
        <taxon>Chaoboridae</taxon>
        <taxon>Corethrella</taxon>
    </lineage>
</organism>
<dbReference type="EMBL" id="GANO01004779">
    <property type="protein sequence ID" value="JAB55092.1"/>
    <property type="molecule type" value="mRNA"/>
</dbReference>
<protein>
    <submittedName>
        <fullName evidence="2">Putative conserved secreted protein</fullName>
    </submittedName>
</protein>
<dbReference type="AlphaFoldDB" id="U5ESL0"/>
<feature type="signal peptide" evidence="1">
    <location>
        <begin position="1"/>
        <end position="24"/>
    </location>
</feature>
<feature type="chain" id="PRO_5004660147" evidence="1">
    <location>
        <begin position="25"/>
        <end position="171"/>
    </location>
</feature>